<name>A0AA38C4U8_TAXCH</name>
<dbReference type="PANTHER" id="PTHR45968:SF19">
    <property type="entry name" value="GLUCOSE-METHANOL-CHOLINE (GMC) OXIDOREDUCTASE FAMILY PROTEIN"/>
    <property type="match status" value="1"/>
</dbReference>
<dbReference type="Gene3D" id="3.50.50.60">
    <property type="entry name" value="FAD/NAD(P)-binding domain"/>
    <property type="match status" value="1"/>
</dbReference>
<gene>
    <name evidence="2" type="ORF">KI387_034299</name>
</gene>
<evidence type="ECO:0000259" key="1">
    <source>
        <dbReference type="Pfam" id="PF00732"/>
    </source>
</evidence>
<evidence type="ECO:0000313" key="2">
    <source>
        <dbReference type="EMBL" id="KAH9290182.1"/>
    </source>
</evidence>
<feature type="non-terminal residue" evidence="2">
    <location>
        <position position="291"/>
    </location>
</feature>
<dbReference type="PANTHER" id="PTHR45968">
    <property type="entry name" value="OSJNBA0019K04.7 PROTEIN"/>
    <property type="match status" value="1"/>
</dbReference>
<dbReference type="EMBL" id="JAHRHJ020003813">
    <property type="protein sequence ID" value="KAH9290182.1"/>
    <property type="molecule type" value="Genomic_DNA"/>
</dbReference>
<dbReference type="Gene3D" id="3.30.410.40">
    <property type="match status" value="1"/>
</dbReference>
<dbReference type="AlphaFoldDB" id="A0AA38C4U8"/>
<keyword evidence="3" id="KW-1185">Reference proteome</keyword>
<reference evidence="2 3" key="1">
    <citation type="journal article" date="2021" name="Nat. Plants">
        <title>The Taxus genome provides insights into paclitaxel biosynthesis.</title>
        <authorList>
            <person name="Xiong X."/>
            <person name="Gou J."/>
            <person name="Liao Q."/>
            <person name="Li Y."/>
            <person name="Zhou Q."/>
            <person name="Bi G."/>
            <person name="Li C."/>
            <person name="Du R."/>
            <person name="Wang X."/>
            <person name="Sun T."/>
            <person name="Guo L."/>
            <person name="Liang H."/>
            <person name="Lu P."/>
            <person name="Wu Y."/>
            <person name="Zhang Z."/>
            <person name="Ro D.K."/>
            <person name="Shang Y."/>
            <person name="Huang S."/>
            <person name="Yan J."/>
        </authorList>
    </citation>
    <scope>NUCLEOTIDE SEQUENCE [LARGE SCALE GENOMIC DNA]</scope>
    <source>
        <strain evidence="2">Ta-2019</strain>
    </source>
</reference>
<organism evidence="2 3">
    <name type="scientific">Taxus chinensis</name>
    <name type="common">Chinese yew</name>
    <name type="synonym">Taxus wallichiana var. chinensis</name>
    <dbReference type="NCBI Taxonomy" id="29808"/>
    <lineage>
        <taxon>Eukaryota</taxon>
        <taxon>Viridiplantae</taxon>
        <taxon>Streptophyta</taxon>
        <taxon>Embryophyta</taxon>
        <taxon>Tracheophyta</taxon>
        <taxon>Spermatophyta</taxon>
        <taxon>Pinopsida</taxon>
        <taxon>Pinidae</taxon>
        <taxon>Conifers II</taxon>
        <taxon>Cupressales</taxon>
        <taxon>Taxaceae</taxon>
        <taxon>Taxus</taxon>
    </lineage>
</organism>
<accession>A0AA38C4U8</accession>
<feature type="domain" description="Glucose-methanol-choline oxidoreductase N-terminal" evidence="1">
    <location>
        <begin position="12"/>
        <end position="213"/>
    </location>
</feature>
<proteinExistence type="predicted"/>
<dbReference type="InterPro" id="IPR000172">
    <property type="entry name" value="GMC_OxRdtase_N"/>
</dbReference>
<dbReference type="InterPro" id="IPR036188">
    <property type="entry name" value="FAD/NAD-bd_sf"/>
</dbReference>
<comment type="caution">
    <text evidence="2">The sequence shown here is derived from an EMBL/GenBank/DDBJ whole genome shotgun (WGS) entry which is preliminary data.</text>
</comment>
<dbReference type="GO" id="GO:0050660">
    <property type="term" value="F:flavin adenine dinucleotide binding"/>
    <property type="evidence" value="ECO:0007669"/>
    <property type="project" value="InterPro"/>
</dbReference>
<sequence length="291" mass="31865">RIPIEDGVETVRARVLGGGTSINVGFYSRVSREYIRNMGWDEKLVNESFEWVEKKNAFKPDKLSRWNSVVRDGLLEAGVLPYNGYTLEHLEGTKISDSTFDNNGKRHTAADLLQYANPDNIVVLLNATVSKILFESSSGKFKANGAEFLSVDGLSYKVLLNQLTNNSEVILSAGGIGRPQLLLLSGIGPSQQLRELNIIVLLDLPLVGKGVQDPPRASATIESSKPLEVNSIQVVGIVDNSQIYIEPASFVQQNSSTNFQYLGFILSTVAFPLSRGKLQLRSKDPLDSPSV</sequence>
<dbReference type="OMA" id="WRSEIIL"/>
<dbReference type="SUPFAM" id="SSF51905">
    <property type="entry name" value="FAD/NAD(P)-binding domain"/>
    <property type="match status" value="1"/>
</dbReference>
<dbReference type="InterPro" id="IPR051871">
    <property type="entry name" value="GMC_Oxidoreductase-Related"/>
</dbReference>
<dbReference type="Pfam" id="PF00732">
    <property type="entry name" value="GMC_oxred_N"/>
    <property type="match status" value="1"/>
</dbReference>
<protein>
    <recommendedName>
        <fullName evidence="1">Glucose-methanol-choline oxidoreductase N-terminal domain-containing protein</fullName>
    </recommendedName>
</protein>
<evidence type="ECO:0000313" key="3">
    <source>
        <dbReference type="Proteomes" id="UP000824469"/>
    </source>
</evidence>
<dbReference type="Proteomes" id="UP000824469">
    <property type="component" value="Unassembled WGS sequence"/>
</dbReference>
<dbReference type="GO" id="GO:0016614">
    <property type="term" value="F:oxidoreductase activity, acting on CH-OH group of donors"/>
    <property type="evidence" value="ECO:0007669"/>
    <property type="project" value="InterPro"/>
</dbReference>